<dbReference type="AlphaFoldDB" id="A0A0N4WUV9"/>
<dbReference type="OrthoDB" id="5855027at2759"/>
<organism evidence="3">
    <name type="scientific">Haemonchus placei</name>
    <name type="common">Barber's pole worm</name>
    <dbReference type="NCBI Taxonomy" id="6290"/>
    <lineage>
        <taxon>Eukaryota</taxon>
        <taxon>Metazoa</taxon>
        <taxon>Ecdysozoa</taxon>
        <taxon>Nematoda</taxon>
        <taxon>Chromadorea</taxon>
        <taxon>Rhabditida</taxon>
        <taxon>Rhabditina</taxon>
        <taxon>Rhabditomorpha</taxon>
        <taxon>Strongyloidea</taxon>
        <taxon>Trichostrongylidae</taxon>
        <taxon>Haemonchus</taxon>
    </lineage>
</organism>
<reference evidence="3" key="1">
    <citation type="submission" date="2017-02" db="UniProtKB">
        <authorList>
            <consortium name="WormBaseParasite"/>
        </authorList>
    </citation>
    <scope>IDENTIFICATION</scope>
</reference>
<accession>A0A0N4WUV9</accession>
<evidence type="ECO:0000313" key="3">
    <source>
        <dbReference type="WBParaSite" id="HPLM_0001545601-mRNA-1"/>
    </source>
</evidence>
<proteinExistence type="predicted"/>
<gene>
    <name evidence="1" type="ORF">HPLM_LOCUS15448</name>
</gene>
<evidence type="ECO:0000313" key="1">
    <source>
        <dbReference type="EMBL" id="VDO56659.1"/>
    </source>
</evidence>
<dbReference type="EMBL" id="UZAF01018983">
    <property type="protein sequence ID" value="VDO56659.1"/>
    <property type="molecule type" value="Genomic_DNA"/>
</dbReference>
<dbReference type="WBParaSite" id="HPLM_0001545601-mRNA-1">
    <property type="protein sequence ID" value="HPLM_0001545601-mRNA-1"/>
    <property type="gene ID" value="HPLM_0001545601"/>
</dbReference>
<name>A0A0N4WUV9_HAEPC</name>
<dbReference type="Proteomes" id="UP000268014">
    <property type="component" value="Unassembled WGS sequence"/>
</dbReference>
<evidence type="ECO:0000313" key="2">
    <source>
        <dbReference type="Proteomes" id="UP000268014"/>
    </source>
</evidence>
<keyword evidence="2" id="KW-1185">Reference proteome</keyword>
<reference evidence="1 2" key="2">
    <citation type="submission" date="2018-11" db="EMBL/GenBank/DDBJ databases">
        <authorList>
            <consortium name="Pathogen Informatics"/>
        </authorList>
    </citation>
    <scope>NUCLEOTIDE SEQUENCE [LARGE SCALE GENOMIC DNA]</scope>
    <source>
        <strain evidence="1 2">MHpl1</strain>
    </source>
</reference>
<protein>
    <submittedName>
        <fullName evidence="1 3">Uncharacterized protein</fullName>
    </submittedName>
</protein>
<sequence length="132" mass="15346">MDYRQERRIIALQASVQEIKEQLRCRSAEDGIGYSIVPQDRIEALLSLRRWSLAKFAQALEQELFADNPLELLKDMEEKKNAAEKIDFMQKVVFEYFNVSKSSETSVWQTVENALNARARNTGARIQAQEHR</sequence>